<organism evidence="4 5">
    <name type="scientific">Clostridium beijerinckii</name>
    <name type="common">Clostridium MP</name>
    <dbReference type="NCBI Taxonomy" id="1520"/>
    <lineage>
        <taxon>Bacteria</taxon>
        <taxon>Bacillati</taxon>
        <taxon>Bacillota</taxon>
        <taxon>Clostridia</taxon>
        <taxon>Eubacteriales</taxon>
        <taxon>Clostridiaceae</taxon>
        <taxon>Clostridium</taxon>
    </lineage>
</organism>
<keyword evidence="1" id="KW-0677">Repeat</keyword>
<keyword evidence="3" id="KW-1133">Transmembrane helix</keyword>
<comment type="caution">
    <text evidence="4">The sequence shown here is derived from an EMBL/GenBank/DDBJ whole genome shotgun (WGS) entry which is preliminary data.</text>
</comment>
<dbReference type="SUPFAM" id="SSF69360">
    <property type="entry name" value="Cell wall binding repeat"/>
    <property type="match status" value="1"/>
</dbReference>
<evidence type="ECO:0000256" key="2">
    <source>
        <dbReference type="PROSITE-ProRule" id="PRU00591"/>
    </source>
</evidence>
<keyword evidence="3" id="KW-0472">Membrane</keyword>
<feature type="repeat" description="Cell wall-binding" evidence="2">
    <location>
        <begin position="93"/>
        <end position="112"/>
    </location>
</feature>
<dbReference type="Proteomes" id="UP000587880">
    <property type="component" value="Unassembled WGS sequence"/>
</dbReference>
<feature type="transmembrane region" description="Helical" evidence="3">
    <location>
        <begin position="7"/>
        <end position="25"/>
    </location>
</feature>
<dbReference type="PROSITE" id="PS51170">
    <property type="entry name" value="CW"/>
    <property type="match status" value="1"/>
</dbReference>
<gene>
    <name evidence="4" type="ORF">HF849_17820</name>
</gene>
<dbReference type="EMBL" id="JABAGD010000036">
    <property type="protein sequence ID" value="NMF06577.1"/>
    <property type="molecule type" value="Genomic_DNA"/>
</dbReference>
<keyword evidence="3" id="KW-0812">Transmembrane</keyword>
<sequence>MKKIFKLIISNIVIANLISISAFAITPPKDWNNKWWNDGVSWNYIKDQKPVTGLQSIDNKLYYFDSKGNEVFGWIQYNSQWLYCDGERQELAASGWKNVNGKWYYFDSNAYMLHDTTTPDGYKMGSDGAWIG</sequence>
<evidence type="ECO:0000313" key="4">
    <source>
        <dbReference type="EMBL" id="NMF06577.1"/>
    </source>
</evidence>
<protein>
    <recommendedName>
        <fullName evidence="6">Cell wall-binding protein</fullName>
    </recommendedName>
</protein>
<evidence type="ECO:0008006" key="6">
    <source>
        <dbReference type="Google" id="ProtNLM"/>
    </source>
</evidence>
<evidence type="ECO:0000256" key="3">
    <source>
        <dbReference type="SAM" id="Phobius"/>
    </source>
</evidence>
<dbReference type="Pfam" id="PF19127">
    <property type="entry name" value="Choline_bind_3"/>
    <property type="match status" value="1"/>
</dbReference>
<evidence type="ECO:0000256" key="1">
    <source>
        <dbReference type="ARBA" id="ARBA00022737"/>
    </source>
</evidence>
<dbReference type="InterPro" id="IPR018337">
    <property type="entry name" value="Cell_wall/Cho-bd_repeat"/>
</dbReference>
<accession>A0A7X9SR57</accession>
<dbReference type="RefSeq" id="WP_168982675.1">
    <property type="nucleotide sequence ID" value="NZ_JABAGD010000036.1"/>
</dbReference>
<dbReference type="AlphaFoldDB" id="A0A7X9SR57"/>
<evidence type="ECO:0000313" key="5">
    <source>
        <dbReference type="Proteomes" id="UP000587880"/>
    </source>
</evidence>
<reference evidence="4 5" key="1">
    <citation type="submission" date="2020-04" db="EMBL/GenBank/DDBJ databases">
        <authorList>
            <person name="Hitch T.C.A."/>
            <person name="Wylensek D."/>
            <person name="Clavel T."/>
        </authorList>
    </citation>
    <scope>NUCLEOTIDE SEQUENCE [LARGE SCALE GENOMIC DNA]</scope>
    <source>
        <strain evidence="4 5">WB01_NA02</strain>
    </source>
</reference>
<dbReference type="Gene3D" id="2.10.270.10">
    <property type="entry name" value="Cholin Binding"/>
    <property type="match status" value="1"/>
</dbReference>
<proteinExistence type="predicted"/>
<name>A0A7X9SR57_CLOBE</name>
<dbReference type="Pfam" id="PF19085">
    <property type="entry name" value="Choline_bind_2"/>
    <property type="match status" value="1"/>
</dbReference>